<organism evidence="15 16">
    <name type="scientific">Tetrapyrgos nigripes</name>
    <dbReference type="NCBI Taxonomy" id="182062"/>
    <lineage>
        <taxon>Eukaryota</taxon>
        <taxon>Fungi</taxon>
        <taxon>Dikarya</taxon>
        <taxon>Basidiomycota</taxon>
        <taxon>Agaricomycotina</taxon>
        <taxon>Agaricomycetes</taxon>
        <taxon>Agaricomycetidae</taxon>
        <taxon>Agaricales</taxon>
        <taxon>Marasmiineae</taxon>
        <taxon>Marasmiaceae</taxon>
        <taxon>Tetrapyrgos</taxon>
    </lineage>
</organism>
<evidence type="ECO:0000313" key="15">
    <source>
        <dbReference type="EMBL" id="KAF5345761.1"/>
    </source>
</evidence>
<dbReference type="GO" id="GO:0020037">
    <property type="term" value="F:heme binding"/>
    <property type="evidence" value="ECO:0007669"/>
    <property type="project" value="InterPro"/>
</dbReference>
<comment type="similarity">
    <text evidence="3 13">Belongs to the cytochrome P450 family.</text>
</comment>
<evidence type="ECO:0000256" key="5">
    <source>
        <dbReference type="ARBA" id="ARBA00022692"/>
    </source>
</evidence>
<name>A0A8H5FQU7_9AGAR</name>
<comment type="subcellular location">
    <subcellularLocation>
        <location evidence="2">Membrane</location>
    </subcellularLocation>
</comment>
<feature type="transmembrane region" description="Helical" evidence="14">
    <location>
        <begin position="12"/>
        <end position="29"/>
    </location>
</feature>
<sequence length="510" mass="57987">MSTPGTNTPFNIPVLLASVSVLFVVFKLWRVRVEMAKLDGVPTVGSTGFLGSLVSGMRFVKHAREIVNEGYEKYYGRPFKIRTSDHWIVVISGPTLVNDIRKASDEYLSSNEAIGDALQFEYTLGKSQRENDYHVGVVRNALTKNISNRFDDIRNEMMTAFTDEVPVTDDWTTVNAYDTIAKIICKTTNRFLVGLPLCRDPDWIDLNIQFTIDVFARSSIINLFPDILKPIIGNLLSPKGAVLKRALPHIGHVIRERLDKEEQYGWDWEDKPNDLISWLLDENPGGKYRAVEDITMRLLGINMAAIHTTAMVFSIVLSYLAIQPDSVIKALREEIESVVEEHGWNKVSMGYLRKVDSFMKEAARMVGIAQVNSDRKVLKDFTLSDGTRLPAGSFVSIPVSAMHHDQRYFKDPNEFKPFRFADMRDSEENGHLKHQMSSLNSDYFFFGCGKHACPGRFLAVNELKTLVGHTLLTYDVKLQEFKKELPVFSSFGNAVVPNRKLKILFRKRKY</sequence>
<evidence type="ECO:0000256" key="13">
    <source>
        <dbReference type="RuleBase" id="RU000461"/>
    </source>
</evidence>
<dbReference type="Proteomes" id="UP000559256">
    <property type="component" value="Unassembled WGS sequence"/>
</dbReference>
<gene>
    <name evidence="15" type="ORF">D9758_011911</name>
</gene>
<dbReference type="InterPro" id="IPR036396">
    <property type="entry name" value="Cyt_P450_sf"/>
</dbReference>
<reference evidence="15 16" key="1">
    <citation type="journal article" date="2020" name="ISME J.">
        <title>Uncovering the hidden diversity of litter-decomposition mechanisms in mushroom-forming fungi.</title>
        <authorList>
            <person name="Floudas D."/>
            <person name="Bentzer J."/>
            <person name="Ahren D."/>
            <person name="Johansson T."/>
            <person name="Persson P."/>
            <person name="Tunlid A."/>
        </authorList>
    </citation>
    <scope>NUCLEOTIDE SEQUENCE [LARGE SCALE GENOMIC DNA]</scope>
    <source>
        <strain evidence="15 16">CBS 291.85</strain>
    </source>
</reference>
<comment type="caution">
    <text evidence="15">The sequence shown here is derived from an EMBL/GenBank/DDBJ whole genome shotgun (WGS) entry which is preliminary data.</text>
</comment>
<dbReference type="GO" id="GO:0004497">
    <property type="term" value="F:monooxygenase activity"/>
    <property type="evidence" value="ECO:0007669"/>
    <property type="project" value="UniProtKB-KW"/>
</dbReference>
<dbReference type="Gene3D" id="1.10.630.10">
    <property type="entry name" value="Cytochrome P450"/>
    <property type="match status" value="1"/>
</dbReference>
<dbReference type="OrthoDB" id="1844152at2759"/>
<dbReference type="GO" id="GO:0016705">
    <property type="term" value="F:oxidoreductase activity, acting on paired donors, with incorporation or reduction of molecular oxygen"/>
    <property type="evidence" value="ECO:0007669"/>
    <property type="project" value="InterPro"/>
</dbReference>
<evidence type="ECO:0000256" key="7">
    <source>
        <dbReference type="ARBA" id="ARBA00022989"/>
    </source>
</evidence>
<dbReference type="EMBL" id="JAACJM010000108">
    <property type="protein sequence ID" value="KAF5345761.1"/>
    <property type="molecule type" value="Genomic_DNA"/>
</dbReference>
<dbReference type="PANTHER" id="PTHR46206:SF5">
    <property type="entry name" value="P450, PUTATIVE (EUROFUNG)-RELATED"/>
    <property type="match status" value="1"/>
</dbReference>
<keyword evidence="5 14" id="KW-0812">Transmembrane</keyword>
<proteinExistence type="inferred from homology"/>
<dbReference type="PRINTS" id="PR00463">
    <property type="entry name" value="EP450I"/>
</dbReference>
<evidence type="ECO:0000256" key="9">
    <source>
        <dbReference type="ARBA" id="ARBA00023004"/>
    </source>
</evidence>
<keyword evidence="6 12" id="KW-0479">Metal-binding</keyword>
<dbReference type="CDD" id="cd11041">
    <property type="entry name" value="CYP503A1-like"/>
    <property type="match status" value="1"/>
</dbReference>
<feature type="binding site" description="axial binding residue" evidence="12">
    <location>
        <position position="453"/>
    </location>
    <ligand>
        <name>heme</name>
        <dbReference type="ChEBI" id="CHEBI:30413"/>
    </ligand>
    <ligandPart>
        <name>Fe</name>
        <dbReference type="ChEBI" id="CHEBI:18248"/>
    </ligandPart>
</feature>
<evidence type="ECO:0000256" key="8">
    <source>
        <dbReference type="ARBA" id="ARBA00023002"/>
    </source>
</evidence>
<evidence type="ECO:0000256" key="11">
    <source>
        <dbReference type="ARBA" id="ARBA00023136"/>
    </source>
</evidence>
<evidence type="ECO:0000256" key="6">
    <source>
        <dbReference type="ARBA" id="ARBA00022723"/>
    </source>
</evidence>
<dbReference type="PROSITE" id="PS00086">
    <property type="entry name" value="CYTOCHROME_P450"/>
    <property type="match status" value="1"/>
</dbReference>
<evidence type="ECO:0000256" key="14">
    <source>
        <dbReference type="SAM" id="Phobius"/>
    </source>
</evidence>
<evidence type="ECO:0000256" key="12">
    <source>
        <dbReference type="PIRSR" id="PIRSR602401-1"/>
    </source>
</evidence>
<evidence type="ECO:0000313" key="16">
    <source>
        <dbReference type="Proteomes" id="UP000559256"/>
    </source>
</evidence>
<feature type="transmembrane region" description="Helical" evidence="14">
    <location>
        <begin position="298"/>
        <end position="322"/>
    </location>
</feature>
<comment type="cofactor">
    <cofactor evidence="1 12">
        <name>heme</name>
        <dbReference type="ChEBI" id="CHEBI:30413"/>
    </cofactor>
</comment>
<dbReference type="GO" id="GO:0005506">
    <property type="term" value="F:iron ion binding"/>
    <property type="evidence" value="ECO:0007669"/>
    <property type="project" value="InterPro"/>
</dbReference>
<keyword evidence="11 14" id="KW-0472">Membrane</keyword>
<dbReference type="AlphaFoldDB" id="A0A8H5FQU7"/>
<evidence type="ECO:0008006" key="17">
    <source>
        <dbReference type="Google" id="ProtNLM"/>
    </source>
</evidence>
<evidence type="ECO:0000256" key="10">
    <source>
        <dbReference type="ARBA" id="ARBA00023033"/>
    </source>
</evidence>
<keyword evidence="9 12" id="KW-0408">Iron</keyword>
<dbReference type="Pfam" id="PF00067">
    <property type="entry name" value="p450"/>
    <property type="match status" value="1"/>
</dbReference>
<dbReference type="PANTHER" id="PTHR46206">
    <property type="entry name" value="CYTOCHROME P450"/>
    <property type="match status" value="1"/>
</dbReference>
<evidence type="ECO:0000256" key="4">
    <source>
        <dbReference type="ARBA" id="ARBA00022617"/>
    </source>
</evidence>
<dbReference type="InterPro" id="IPR002401">
    <property type="entry name" value="Cyt_P450_E_grp-I"/>
</dbReference>
<keyword evidence="8 13" id="KW-0560">Oxidoreductase</keyword>
<evidence type="ECO:0000256" key="2">
    <source>
        <dbReference type="ARBA" id="ARBA00004370"/>
    </source>
</evidence>
<protein>
    <recommendedName>
        <fullName evidence="17">Cytochrome P450</fullName>
    </recommendedName>
</protein>
<dbReference type="SUPFAM" id="SSF48264">
    <property type="entry name" value="Cytochrome P450"/>
    <property type="match status" value="1"/>
</dbReference>
<keyword evidence="7 14" id="KW-1133">Transmembrane helix</keyword>
<evidence type="ECO:0000256" key="1">
    <source>
        <dbReference type="ARBA" id="ARBA00001971"/>
    </source>
</evidence>
<keyword evidence="10 13" id="KW-0503">Monooxygenase</keyword>
<dbReference type="GO" id="GO:0016020">
    <property type="term" value="C:membrane"/>
    <property type="evidence" value="ECO:0007669"/>
    <property type="project" value="UniProtKB-SubCell"/>
</dbReference>
<dbReference type="InterPro" id="IPR017972">
    <property type="entry name" value="Cyt_P450_CS"/>
</dbReference>
<dbReference type="InterPro" id="IPR001128">
    <property type="entry name" value="Cyt_P450"/>
</dbReference>
<evidence type="ECO:0000256" key="3">
    <source>
        <dbReference type="ARBA" id="ARBA00010617"/>
    </source>
</evidence>
<accession>A0A8H5FQU7</accession>
<keyword evidence="16" id="KW-1185">Reference proteome</keyword>
<keyword evidence="4 12" id="KW-0349">Heme</keyword>